<name>A0A1I1FCB4_9SPHI</name>
<dbReference type="SUPFAM" id="SSF55961">
    <property type="entry name" value="Bet v1-like"/>
    <property type="match status" value="1"/>
</dbReference>
<protein>
    <submittedName>
        <fullName evidence="3">Uncharacterized conserved protein YndB, AHSA1/START domain</fullName>
    </submittedName>
</protein>
<reference evidence="3 4" key="1">
    <citation type="submission" date="2016-10" db="EMBL/GenBank/DDBJ databases">
        <authorList>
            <person name="de Groot N.N."/>
        </authorList>
    </citation>
    <scope>NUCLEOTIDE SEQUENCE [LARGE SCALE GENOMIC DNA]</scope>
    <source>
        <strain evidence="3 4">DSM 22900</strain>
    </source>
</reference>
<dbReference type="InterPro" id="IPR023393">
    <property type="entry name" value="START-like_dom_sf"/>
</dbReference>
<keyword evidence="4" id="KW-1185">Reference proteome</keyword>
<organism evidence="3 4">
    <name type="scientific">Parapedobacter composti</name>
    <dbReference type="NCBI Taxonomy" id="623281"/>
    <lineage>
        <taxon>Bacteria</taxon>
        <taxon>Pseudomonadati</taxon>
        <taxon>Bacteroidota</taxon>
        <taxon>Sphingobacteriia</taxon>
        <taxon>Sphingobacteriales</taxon>
        <taxon>Sphingobacteriaceae</taxon>
        <taxon>Parapedobacter</taxon>
    </lineage>
</organism>
<dbReference type="Pfam" id="PF08327">
    <property type="entry name" value="AHSA1"/>
    <property type="match status" value="1"/>
</dbReference>
<dbReference type="AlphaFoldDB" id="A0A1I1FCB4"/>
<dbReference type="EMBL" id="FOLL01000002">
    <property type="protein sequence ID" value="SFB96586.1"/>
    <property type="molecule type" value="Genomic_DNA"/>
</dbReference>
<evidence type="ECO:0000313" key="4">
    <source>
        <dbReference type="Proteomes" id="UP000199577"/>
    </source>
</evidence>
<feature type="domain" description="Activator of Hsp90 ATPase homologue 1/2-like C-terminal" evidence="2">
    <location>
        <begin position="12"/>
        <end position="123"/>
    </location>
</feature>
<evidence type="ECO:0000259" key="2">
    <source>
        <dbReference type="Pfam" id="PF08327"/>
    </source>
</evidence>
<gene>
    <name evidence="3" type="ORF">SAMN05421747_102351</name>
</gene>
<accession>A0A1I1FCB4</accession>
<dbReference type="Gene3D" id="3.30.530.20">
    <property type="match status" value="1"/>
</dbReference>
<sequence length="139" mass="16170">MNKSIKLTKIYDYPVEDVWRALTDRKALSEWLMPCDFEPTVGHKFRFRTKPYPGFDGVVNCEVLKISENELLSFSWSGGSLSNTVVTFKLTRLNDQTRLDFEHSGFEGWINSIIVRKILSNGWKNKILSIYLPKYLSNE</sequence>
<comment type="similarity">
    <text evidence="1">Belongs to the AHA1 family.</text>
</comment>
<dbReference type="Proteomes" id="UP000199577">
    <property type="component" value="Unassembled WGS sequence"/>
</dbReference>
<dbReference type="CDD" id="cd07814">
    <property type="entry name" value="SRPBCC_CalC_Aha1-like"/>
    <property type="match status" value="1"/>
</dbReference>
<dbReference type="RefSeq" id="WP_090971643.1">
    <property type="nucleotide sequence ID" value="NZ_FOLL01000002.1"/>
</dbReference>
<evidence type="ECO:0000313" key="3">
    <source>
        <dbReference type="EMBL" id="SFB96586.1"/>
    </source>
</evidence>
<dbReference type="STRING" id="623281.SAMN05421747_102351"/>
<evidence type="ECO:0000256" key="1">
    <source>
        <dbReference type="ARBA" id="ARBA00006817"/>
    </source>
</evidence>
<dbReference type="OrthoDB" id="2355173at2"/>
<dbReference type="InterPro" id="IPR013538">
    <property type="entry name" value="ASHA1/2-like_C"/>
</dbReference>
<proteinExistence type="inferred from homology"/>